<accession>A0A5B7CGY2</accession>
<sequence length="101" mass="10827">MICTDTRTNPSSQRVRPSSPMGVRAVSMQPCRASHCSPLAMTRYTPRPSHCHVVSPLTPKGLSSSCQCLVHVAQRATHHAPATVMKGVLSPLKDSPRPASV</sequence>
<evidence type="ECO:0000313" key="3">
    <source>
        <dbReference type="Proteomes" id="UP000324222"/>
    </source>
</evidence>
<protein>
    <submittedName>
        <fullName evidence="2">Uncharacterized protein</fullName>
    </submittedName>
</protein>
<dbReference type="AlphaFoldDB" id="A0A5B7CGY2"/>
<gene>
    <name evidence="2" type="ORF">E2C01_000323</name>
</gene>
<organism evidence="2 3">
    <name type="scientific">Portunus trituberculatus</name>
    <name type="common">Swimming crab</name>
    <name type="synonym">Neptunus trituberculatus</name>
    <dbReference type="NCBI Taxonomy" id="210409"/>
    <lineage>
        <taxon>Eukaryota</taxon>
        <taxon>Metazoa</taxon>
        <taxon>Ecdysozoa</taxon>
        <taxon>Arthropoda</taxon>
        <taxon>Crustacea</taxon>
        <taxon>Multicrustacea</taxon>
        <taxon>Malacostraca</taxon>
        <taxon>Eumalacostraca</taxon>
        <taxon>Eucarida</taxon>
        <taxon>Decapoda</taxon>
        <taxon>Pleocyemata</taxon>
        <taxon>Brachyura</taxon>
        <taxon>Eubrachyura</taxon>
        <taxon>Portunoidea</taxon>
        <taxon>Portunidae</taxon>
        <taxon>Portuninae</taxon>
        <taxon>Portunus</taxon>
    </lineage>
</organism>
<name>A0A5B7CGY2_PORTR</name>
<dbReference type="Proteomes" id="UP000324222">
    <property type="component" value="Unassembled WGS sequence"/>
</dbReference>
<evidence type="ECO:0000313" key="2">
    <source>
        <dbReference type="EMBL" id="MPC07756.1"/>
    </source>
</evidence>
<reference evidence="2 3" key="1">
    <citation type="submission" date="2019-05" db="EMBL/GenBank/DDBJ databases">
        <title>Another draft genome of Portunus trituberculatus and its Hox gene families provides insights of decapod evolution.</title>
        <authorList>
            <person name="Jeong J.-H."/>
            <person name="Song I."/>
            <person name="Kim S."/>
            <person name="Choi T."/>
            <person name="Kim D."/>
            <person name="Ryu S."/>
            <person name="Kim W."/>
        </authorList>
    </citation>
    <scope>NUCLEOTIDE SEQUENCE [LARGE SCALE GENOMIC DNA]</scope>
    <source>
        <tissue evidence="2">Muscle</tissue>
    </source>
</reference>
<feature type="compositionally biased region" description="Polar residues" evidence="1">
    <location>
        <begin position="1"/>
        <end position="16"/>
    </location>
</feature>
<keyword evidence="3" id="KW-1185">Reference proteome</keyword>
<proteinExistence type="predicted"/>
<evidence type="ECO:0000256" key="1">
    <source>
        <dbReference type="SAM" id="MobiDB-lite"/>
    </source>
</evidence>
<dbReference type="EMBL" id="VSRR010000007">
    <property type="protein sequence ID" value="MPC07756.1"/>
    <property type="molecule type" value="Genomic_DNA"/>
</dbReference>
<feature type="region of interest" description="Disordered" evidence="1">
    <location>
        <begin position="1"/>
        <end position="24"/>
    </location>
</feature>
<comment type="caution">
    <text evidence="2">The sequence shown here is derived from an EMBL/GenBank/DDBJ whole genome shotgun (WGS) entry which is preliminary data.</text>
</comment>